<comment type="subcellular location">
    <subcellularLocation>
        <location evidence="1">Cell membrane</location>
        <topology evidence="1">Multi-pass membrane protein</topology>
    </subcellularLocation>
</comment>
<evidence type="ECO:0000256" key="1">
    <source>
        <dbReference type="ARBA" id="ARBA00004651"/>
    </source>
</evidence>
<evidence type="ECO:0000256" key="2">
    <source>
        <dbReference type="ARBA" id="ARBA00022475"/>
    </source>
</evidence>
<dbReference type="EMBL" id="CAJNOJ010000116">
    <property type="protein sequence ID" value="CAF1144526.1"/>
    <property type="molecule type" value="Genomic_DNA"/>
</dbReference>
<evidence type="ECO:0000256" key="3">
    <source>
        <dbReference type="ARBA" id="ARBA00022692"/>
    </source>
</evidence>
<name>A0A814S9S5_ADIRI</name>
<feature type="transmembrane region" description="Helical" evidence="7">
    <location>
        <begin position="237"/>
        <end position="256"/>
    </location>
</feature>
<feature type="transmembrane region" description="Helical" evidence="7">
    <location>
        <begin position="119"/>
        <end position="138"/>
    </location>
</feature>
<evidence type="ECO:0000313" key="11">
    <source>
        <dbReference type="Proteomes" id="UP000663852"/>
    </source>
</evidence>
<evidence type="ECO:0000313" key="9">
    <source>
        <dbReference type="EMBL" id="CAF1144526.1"/>
    </source>
</evidence>
<feature type="transmembrane region" description="Helical" evidence="7">
    <location>
        <begin position="90"/>
        <end position="112"/>
    </location>
</feature>
<feature type="transmembrane region" description="Helical" evidence="7">
    <location>
        <begin position="44"/>
        <end position="70"/>
    </location>
</feature>
<comment type="caution">
    <text evidence="9">The sequence shown here is derived from an EMBL/GenBank/DDBJ whole genome shotgun (WGS) entry which is preliminary data.</text>
</comment>
<reference evidence="9" key="1">
    <citation type="submission" date="2021-02" db="EMBL/GenBank/DDBJ databases">
        <authorList>
            <person name="Nowell W R."/>
        </authorList>
    </citation>
    <scope>NUCLEOTIDE SEQUENCE</scope>
</reference>
<feature type="transmembrane region" description="Helical" evidence="7">
    <location>
        <begin position="281"/>
        <end position="300"/>
    </location>
</feature>
<dbReference type="Pfam" id="PF07690">
    <property type="entry name" value="MFS_1"/>
    <property type="match status" value="1"/>
</dbReference>
<feature type="transmembrane region" description="Helical" evidence="7">
    <location>
        <begin position="373"/>
        <end position="391"/>
    </location>
</feature>
<dbReference type="Proteomes" id="UP000663852">
    <property type="component" value="Unassembled WGS sequence"/>
</dbReference>
<protein>
    <submittedName>
        <fullName evidence="9">Uncharacterized protein</fullName>
    </submittedName>
</protein>
<feature type="transmembrane region" description="Helical" evidence="7">
    <location>
        <begin position="212"/>
        <end position="230"/>
    </location>
</feature>
<feature type="region of interest" description="Disordered" evidence="6">
    <location>
        <begin position="528"/>
        <end position="547"/>
    </location>
</feature>
<feature type="transmembrane region" description="Helical" evidence="7">
    <location>
        <begin position="445"/>
        <end position="463"/>
    </location>
</feature>
<feature type="transmembrane region" description="Helical" evidence="7">
    <location>
        <begin position="403"/>
        <end position="424"/>
    </location>
</feature>
<dbReference type="SUPFAM" id="SSF103473">
    <property type="entry name" value="MFS general substrate transporter"/>
    <property type="match status" value="1"/>
</dbReference>
<proteinExistence type="predicted"/>
<dbReference type="InterPro" id="IPR036259">
    <property type="entry name" value="MFS_trans_sf"/>
</dbReference>
<sequence length="547" mass="60901">MQKISPAYFQNHVFKGFSRQQMSIKRIHLFGRSALFTAEEKKNILIYIFGIMLYKFGVEAFNGAIVALATNRYDQDAHEADALTRTFERVGLLIGLNQASQCIGSMLIGPLIKRWRTQCVLAATIFIFAATTAVFVIIDVVTGGTIKPSDFKPKHKNDFSYYGDYRTDTIIPIYCVAGITFGMVESMRRVIPAHIAGDNVVKLRKMNSLVHVFYEIAGVSGALTTALVLIPKLGNNHAFIITPILFTAAGLVWLFIQSMPKRANVGDDEVAPYLKKTKVNYFKAMGITLLCFVQSLYFGAKIVFTHRRFLWLFAVYPLAIYSHRYIENSIAPQVARRYLHHSAWSQILVGGSNLGELLGALFVYCFNDTMKSPILWVRFDAIMLIVIWYLPFYHPPADHIVHAWIIAATLVPIGFASAVGDISLDAYIQSSLTRLESKHKNISPLGAVMAFLYSTYIIIYSIGNPLLGKHIDHVYNTKGSVQSALIYTAAVQLSIIVVIMIAASFIPKGAVAFNPVLIEDDSIDSDESAQKLNSTPNKSVALDQMKN</sequence>
<evidence type="ECO:0000256" key="4">
    <source>
        <dbReference type="ARBA" id="ARBA00022989"/>
    </source>
</evidence>
<dbReference type="Gene3D" id="1.20.1250.20">
    <property type="entry name" value="MFS general substrate transporter like domains"/>
    <property type="match status" value="1"/>
</dbReference>
<dbReference type="InterPro" id="IPR011701">
    <property type="entry name" value="MFS"/>
</dbReference>
<evidence type="ECO:0000256" key="6">
    <source>
        <dbReference type="SAM" id="MobiDB-lite"/>
    </source>
</evidence>
<keyword evidence="10" id="KW-1185">Reference proteome</keyword>
<feature type="transmembrane region" description="Helical" evidence="7">
    <location>
        <begin position="309"/>
        <end position="326"/>
    </location>
</feature>
<keyword evidence="5 7" id="KW-0472">Membrane</keyword>
<dbReference type="PANTHER" id="PTHR23513:SF6">
    <property type="entry name" value="MAJOR FACILITATOR SUPERFAMILY ASSOCIATED DOMAIN-CONTAINING PROTEIN"/>
    <property type="match status" value="1"/>
</dbReference>
<evidence type="ECO:0000313" key="8">
    <source>
        <dbReference type="EMBL" id="CAF1133507.1"/>
    </source>
</evidence>
<feature type="transmembrane region" description="Helical" evidence="7">
    <location>
        <begin position="483"/>
        <end position="506"/>
    </location>
</feature>
<dbReference type="PANTHER" id="PTHR23513">
    <property type="entry name" value="INTEGRAL MEMBRANE EFFLUX PROTEIN-RELATED"/>
    <property type="match status" value="1"/>
</dbReference>
<keyword evidence="4 7" id="KW-1133">Transmembrane helix</keyword>
<evidence type="ECO:0000256" key="5">
    <source>
        <dbReference type="ARBA" id="ARBA00023136"/>
    </source>
</evidence>
<dbReference type="GO" id="GO:0005886">
    <property type="term" value="C:plasma membrane"/>
    <property type="evidence" value="ECO:0007669"/>
    <property type="project" value="UniProtKB-SubCell"/>
</dbReference>
<dbReference type="AlphaFoldDB" id="A0A814S9S5"/>
<organism evidence="9 11">
    <name type="scientific">Adineta ricciae</name>
    <name type="common">Rotifer</name>
    <dbReference type="NCBI Taxonomy" id="249248"/>
    <lineage>
        <taxon>Eukaryota</taxon>
        <taxon>Metazoa</taxon>
        <taxon>Spiralia</taxon>
        <taxon>Gnathifera</taxon>
        <taxon>Rotifera</taxon>
        <taxon>Eurotatoria</taxon>
        <taxon>Bdelloidea</taxon>
        <taxon>Adinetida</taxon>
        <taxon>Adinetidae</taxon>
        <taxon>Adineta</taxon>
    </lineage>
</organism>
<feature type="transmembrane region" description="Helical" evidence="7">
    <location>
        <begin position="346"/>
        <end position="366"/>
    </location>
</feature>
<keyword evidence="3 7" id="KW-0812">Transmembrane</keyword>
<keyword evidence="2" id="KW-1003">Cell membrane</keyword>
<accession>A0A814S9S5</accession>
<evidence type="ECO:0000313" key="10">
    <source>
        <dbReference type="Proteomes" id="UP000663828"/>
    </source>
</evidence>
<dbReference type="GO" id="GO:0022857">
    <property type="term" value="F:transmembrane transporter activity"/>
    <property type="evidence" value="ECO:0007669"/>
    <property type="project" value="InterPro"/>
</dbReference>
<gene>
    <name evidence="9" type="ORF">EDS130_LOCUS22272</name>
    <name evidence="8" type="ORF">XAT740_LOCUS20031</name>
</gene>
<dbReference type="Proteomes" id="UP000663828">
    <property type="component" value="Unassembled WGS sequence"/>
</dbReference>
<dbReference type="EMBL" id="CAJNOR010001383">
    <property type="protein sequence ID" value="CAF1133507.1"/>
    <property type="molecule type" value="Genomic_DNA"/>
</dbReference>
<evidence type="ECO:0000256" key="7">
    <source>
        <dbReference type="SAM" id="Phobius"/>
    </source>
</evidence>
<dbReference type="OrthoDB" id="5344169at2759"/>